<evidence type="ECO:0000313" key="2">
    <source>
        <dbReference type="EMBL" id="KAF5812724.1"/>
    </source>
</evidence>
<sequence length="232" mass="25918">MTTHKKGVMYVYKLDTGNHQPEPHHHPSPPPRTATAKKTITHTLGALFNRSKTYQETNHHHNSNKQDTQKVVFDGGRRSVPAVQEGEKLVSMIEKGRKTVSGTGVGRKPAVAGRRSAENRAEMVMVDVGMVAELLGVRRVLVTDMPGFMQVHAFRCARQSLGSLEKFSPKQVAFNIKKEFDKVYGPAWHCIVGSSFGSFVTHATGCFLYFSMEKLYILVFKTKVQKTVKFSP</sequence>
<dbReference type="GO" id="GO:0007017">
    <property type="term" value="P:microtubule-based process"/>
    <property type="evidence" value="ECO:0007669"/>
    <property type="project" value="InterPro"/>
</dbReference>
<dbReference type="SMART" id="SM01375">
    <property type="entry name" value="Dynein_light"/>
    <property type="match status" value="1"/>
</dbReference>
<dbReference type="GO" id="GO:0005868">
    <property type="term" value="C:cytoplasmic dynein complex"/>
    <property type="evidence" value="ECO:0000318"/>
    <property type="project" value="GO_Central"/>
</dbReference>
<dbReference type="PANTHER" id="PTHR11886">
    <property type="entry name" value="DYNEIN LIGHT CHAIN"/>
    <property type="match status" value="1"/>
</dbReference>
<name>A0A251V4T0_HELAN</name>
<dbReference type="OrthoDB" id="10033309at2759"/>
<dbReference type="GO" id="GO:0008569">
    <property type="term" value="F:minus-end-directed microtubule motor activity"/>
    <property type="evidence" value="ECO:0007669"/>
    <property type="project" value="UniProtKB-EC"/>
</dbReference>
<evidence type="ECO:0000313" key="4">
    <source>
        <dbReference type="Proteomes" id="UP000215914"/>
    </source>
</evidence>
<dbReference type="FunFam" id="3.30.740.10:FF:000003">
    <property type="entry name" value="Dynein light chain"/>
    <property type="match status" value="1"/>
</dbReference>
<gene>
    <name evidence="3" type="ORF">HannXRQ_Chr03g0062531</name>
    <name evidence="2" type="ORF">HanXRQr2_Chr03g0089721</name>
</gene>
<dbReference type="PANTHER" id="PTHR11886:SF37">
    <property type="entry name" value="DYNEIN LIGHT CHAIN"/>
    <property type="match status" value="1"/>
</dbReference>
<dbReference type="Pfam" id="PF01221">
    <property type="entry name" value="Dynein_light"/>
    <property type="match status" value="1"/>
</dbReference>
<reference evidence="2" key="3">
    <citation type="submission" date="2020-06" db="EMBL/GenBank/DDBJ databases">
        <title>Helianthus annuus Genome sequencing and assembly Release 2.</title>
        <authorList>
            <person name="Gouzy J."/>
            <person name="Langlade N."/>
            <person name="Munos S."/>
        </authorList>
    </citation>
    <scope>NUCLEOTIDE SEQUENCE</scope>
    <source>
        <tissue evidence="2">Leaves</tissue>
    </source>
</reference>
<evidence type="ECO:0000313" key="3">
    <source>
        <dbReference type="EMBL" id="OTG30263.1"/>
    </source>
</evidence>
<dbReference type="EMBL" id="CM007892">
    <property type="protein sequence ID" value="OTG30263.1"/>
    <property type="molecule type" value="Genomic_DNA"/>
</dbReference>
<dbReference type="Gene3D" id="3.30.740.10">
    <property type="entry name" value="Protein Inhibitor Of Neuronal Nitric Oxide Synthase"/>
    <property type="match status" value="1"/>
</dbReference>
<dbReference type="SUPFAM" id="SSF54648">
    <property type="entry name" value="DLC"/>
    <property type="match status" value="1"/>
</dbReference>
<dbReference type="STRING" id="4232.A0A251V4T0"/>
<keyword evidence="2" id="KW-0413">Isomerase</keyword>
<dbReference type="FunCoup" id="A0A251V4T0">
    <property type="interactions" value="24"/>
</dbReference>
<dbReference type="EC" id="5.6.1.2" evidence="2"/>
<dbReference type="InterPro" id="IPR037177">
    <property type="entry name" value="DLC_sf"/>
</dbReference>
<reference evidence="3" key="2">
    <citation type="submission" date="2017-02" db="EMBL/GenBank/DDBJ databases">
        <title>Sunflower complete genome.</title>
        <authorList>
            <person name="Langlade N."/>
            <person name="Munos S."/>
        </authorList>
    </citation>
    <scope>NUCLEOTIDE SEQUENCE [LARGE SCALE GENOMIC DNA]</scope>
    <source>
        <tissue evidence="3">Leaves</tissue>
    </source>
</reference>
<dbReference type="AlphaFoldDB" id="A0A251V4T0"/>
<dbReference type="GO" id="GO:0045505">
    <property type="term" value="F:dynein intermediate chain binding"/>
    <property type="evidence" value="ECO:0000318"/>
    <property type="project" value="GO_Central"/>
</dbReference>
<dbReference type="Gramene" id="mRNA:HanXRQr2_Chr03g0089721">
    <property type="protein sequence ID" value="mRNA:HanXRQr2_Chr03g0089721"/>
    <property type="gene ID" value="HanXRQr2_Chr03g0089721"/>
</dbReference>
<dbReference type="InParanoid" id="A0A251V4T0"/>
<proteinExistence type="predicted"/>
<keyword evidence="4" id="KW-1185">Reference proteome</keyword>
<protein>
    <submittedName>
        <fullName evidence="2">Dynein ATPase</fullName>
        <ecNumber evidence="2">5.6.1.2</ecNumber>
    </submittedName>
    <submittedName>
        <fullName evidence="3">Putative dynein light chain, type 1/2</fullName>
    </submittedName>
</protein>
<dbReference type="EMBL" id="MNCJ02000318">
    <property type="protein sequence ID" value="KAF5812724.1"/>
    <property type="molecule type" value="Genomic_DNA"/>
</dbReference>
<feature type="region of interest" description="Disordered" evidence="1">
    <location>
        <begin position="16"/>
        <end position="35"/>
    </location>
</feature>
<accession>A0A251V4T0</accession>
<evidence type="ECO:0000256" key="1">
    <source>
        <dbReference type="SAM" id="MobiDB-lite"/>
    </source>
</evidence>
<dbReference type="Proteomes" id="UP000215914">
    <property type="component" value="Chromosome 3"/>
</dbReference>
<organism evidence="3 4">
    <name type="scientific">Helianthus annuus</name>
    <name type="common">Common sunflower</name>
    <dbReference type="NCBI Taxonomy" id="4232"/>
    <lineage>
        <taxon>Eukaryota</taxon>
        <taxon>Viridiplantae</taxon>
        <taxon>Streptophyta</taxon>
        <taxon>Embryophyta</taxon>
        <taxon>Tracheophyta</taxon>
        <taxon>Spermatophyta</taxon>
        <taxon>Magnoliopsida</taxon>
        <taxon>eudicotyledons</taxon>
        <taxon>Gunneridae</taxon>
        <taxon>Pentapetalae</taxon>
        <taxon>asterids</taxon>
        <taxon>campanulids</taxon>
        <taxon>Asterales</taxon>
        <taxon>Asteraceae</taxon>
        <taxon>Asteroideae</taxon>
        <taxon>Heliantheae alliance</taxon>
        <taxon>Heliantheae</taxon>
        <taxon>Helianthus</taxon>
    </lineage>
</organism>
<reference evidence="2 4" key="1">
    <citation type="journal article" date="2017" name="Nature">
        <title>The sunflower genome provides insights into oil metabolism, flowering and Asterid evolution.</title>
        <authorList>
            <person name="Badouin H."/>
            <person name="Gouzy J."/>
            <person name="Grassa C.J."/>
            <person name="Murat F."/>
            <person name="Staton S.E."/>
            <person name="Cottret L."/>
            <person name="Lelandais-Briere C."/>
            <person name="Owens G.L."/>
            <person name="Carrere S."/>
            <person name="Mayjonade B."/>
            <person name="Legrand L."/>
            <person name="Gill N."/>
            <person name="Kane N.C."/>
            <person name="Bowers J.E."/>
            <person name="Hubner S."/>
            <person name="Bellec A."/>
            <person name="Berard A."/>
            <person name="Berges H."/>
            <person name="Blanchet N."/>
            <person name="Boniface M.C."/>
            <person name="Brunel D."/>
            <person name="Catrice O."/>
            <person name="Chaidir N."/>
            <person name="Claudel C."/>
            <person name="Donnadieu C."/>
            <person name="Faraut T."/>
            <person name="Fievet G."/>
            <person name="Helmstetter N."/>
            <person name="King M."/>
            <person name="Knapp S.J."/>
            <person name="Lai Z."/>
            <person name="Le Paslier M.C."/>
            <person name="Lippi Y."/>
            <person name="Lorenzon L."/>
            <person name="Mandel J.R."/>
            <person name="Marage G."/>
            <person name="Marchand G."/>
            <person name="Marquand E."/>
            <person name="Bret-Mestries E."/>
            <person name="Morien E."/>
            <person name="Nambeesan S."/>
            <person name="Nguyen T."/>
            <person name="Pegot-Espagnet P."/>
            <person name="Pouilly N."/>
            <person name="Raftis F."/>
            <person name="Sallet E."/>
            <person name="Schiex T."/>
            <person name="Thomas J."/>
            <person name="Vandecasteele C."/>
            <person name="Vares D."/>
            <person name="Vear F."/>
            <person name="Vautrin S."/>
            <person name="Crespi M."/>
            <person name="Mangin B."/>
            <person name="Burke J.M."/>
            <person name="Salse J."/>
            <person name="Munos S."/>
            <person name="Vincourt P."/>
            <person name="Rieseberg L.H."/>
            <person name="Langlade N.B."/>
        </authorList>
    </citation>
    <scope>NUCLEOTIDE SEQUENCE [LARGE SCALE GENOMIC DNA]</scope>
    <source>
        <strain evidence="4">cv. SF193</strain>
        <tissue evidence="2">Leaves</tissue>
    </source>
</reference>
<dbReference type="InterPro" id="IPR001372">
    <property type="entry name" value="Dynein_light_chain_typ-1/2"/>
</dbReference>
<dbReference type="OMA" id="FRCARAT"/>